<dbReference type="EMBL" id="BMAW01126236">
    <property type="protein sequence ID" value="GFU15846.1"/>
    <property type="molecule type" value="Genomic_DNA"/>
</dbReference>
<dbReference type="AlphaFoldDB" id="A0A8X6QF60"/>
<reference evidence="1" key="1">
    <citation type="submission" date="2020-08" db="EMBL/GenBank/DDBJ databases">
        <title>Multicomponent nature underlies the extraordinary mechanical properties of spider dragline silk.</title>
        <authorList>
            <person name="Kono N."/>
            <person name="Nakamura H."/>
            <person name="Mori M."/>
            <person name="Yoshida Y."/>
            <person name="Ohtoshi R."/>
            <person name="Malay A.D."/>
            <person name="Moran D.A.P."/>
            <person name="Tomita M."/>
            <person name="Numata K."/>
            <person name="Arakawa K."/>
        </authorList>
    </citation>
    <scope>NUCLEOTIDE SEQUENCE</scope>
</reference>
<name>A0A8X6QF60_NEPPI</name>
<keyword evidence="2" id="KW-1185">Reference proteome</keyword>
<organism evidence="1 2">
    <name type="scientific">Nephila pilipes</name>
    <name type="common">Giant wood spider</name>
    <name type="synonym">Nephila maculata</name>
    <dbReference type="NCBI Taxonomy" id="299642"/>
    <lineage>
        <taxon>Eukaryota</taxon>
        <taxon>Metazoa</taxon>
        <taxon>Ecdysozoa</taxon>
        <taxon>Arthropoda</taxon>
        <taxon>Chelicerata</taxon>
        <taxon>Arachnida</taxon>
        <taxon>Araneae</taxon>
        <taxon>Araneomorphae</taxon>
        <taxon>Entelegynae</taxon>
        <taxon>Araneoidea</taxon>
        <taxon>Nephilidae</taxon>
        <taxon>Nephila</taxon>
    </lineage>
</organism>
<accession>A0A8X6QF60</accession>
<dbReference type="Proteomes" id="UP000887013">
    <property type="component" value="Unassembled WGS sequence"/>
</dbReference>
<proteinExistence type="predicted"/>
<protein>
    <submittedName>
        <fullName evidence="1">Uncharacterized protein</fullName>
    </submittedName>
</protein>
<evidence type="ECO:0000313" key="2">
    <source>
        <dbReference type="Proteomes" id="UP000887013"/>
    </source>
</evidence>
<sequence length="100" mass="11562">MIYASSASLLEDLDKGRRKRFKFPRLGAKFRQRFHRLPKWLLPEEDGLSTKTTIQGFSVRRPGLRKEQTLQVHSIGRRDTKEGISSFAALVINRREGPKP</sequence>
<evidence type="ECO:0000313" key="1">
    <source>
        <dbReference type="EMBL" id="GFU15846.1"/>
    </source>
</evidence>
<gene>
    <name evidence="1" type="ORF">NPIL_133351</name>
</gene>
<comment type="caution">
    <text evidence="1">The sequence shown here is derived from an EMBL/GenBank/DDBJ whole genome shotgun (WGS) entry which is preliminary data.</text>
</comment>